<sequence>MQIMVGGFRDLATLKVSLDAKHAGISARLKELAHKDDAESNRERTRLLAQADLIIDIVSQIR</sequence>
<dbReference type="Proteomes" id="UP000502136">
    <property type="component" value="Chromosome"/>
</dbReference>
<protein>
    <submittedName>
        <fullName evidence="1">Uncharacterized protein</fullName>
    </submittedName>
</protein>
<proteinExistence type="predicted"/>
<evidence type="ECO:0000313" key="1">
    <source>
        <dbReference type="EMBL" id="QJC53044.1"/>
    </source>
</evidence>
<dbReference type="KEGG" id="palr:HGI30_16665"/>
<reference evidence="1 2" key="1">
    <citation type="submission" date="2020-04" db="EMBL/GenBank/DDBJ databases">
        <title>Novel Paenibacillus strain UniB2 isolated from commercial digestive syrup.</title>
        <authorList>
            <person name="Thorat V."/>
            <person name="Kirdat K."/>
            <person name="Tiwarekar B."/>
            <person name="Yadav A."/>
        </authorList>
    </citation>
    <scope>NUCLEOTIDE SEQUENCE [LARGE SCALE GENOMIC DNA]</scope>
    <source>
        <strain evidence="1 2">UniB2</strain>
    </source>
</reference>
<organism evidence="1 2">
    <name type="scientific">Paenibacillus albicereus</name>
    <dbReference type="NCBI Taxonomy" id="2726185"/>
    <lineage>
        <taxon>Bacteria</taxon>
        <taxon>Bacillati</taxon>
        <taxon>Bacillota</taxon>
        <taxon>Bacilli</taxon>
        <taxon>Bacillales</taxon>
        <taxon>Paenibacillaceae</taxon>
        <taxon>Paenibacillus</taxon>
    </lineage>
</organism>
<name>A0A6H2H029_9BACL</name>
<evidence type="ECO:0000313" key="2">
    <source>
        <dbReference type="Proteomes" id="UP000502136"/>
    </source>
</evidence>
<dbReference type="EMBL" id="CP051428">
    <property type="protein sequence ID" value="QJC53044.1"/>
    <property type="molecule type" value="Genomic_DNA"/>
</dbReference>
<keyword evidence="2" id="KW-1185">Reference proteome</keyword>
<gene>
    <name evidence="1" type="ORF">HGI30_16665</name>
</gene>
<accession>A0A6H2H029</accession>
<dbReference type="AlphaFoldDB" id="A0A6H2H029"/>
<dbReference type="RefSeq" id="WP_168908593.1">
    <property type="nucleotide sequence ID" value="NZ_CP051428.1"/>
</dbReference>